<evidence type="ECO:0000313" key="1">
    <source>
        <dbReference type="EMBL" id="KKN19402.1"/>
    </source>
</evidence>
<sequence length="49" mass="5776">MANSKLKRKQIIRRLRREYGQTGNTEERDHILAEIAIVRLLPENSSEIK</sequence>
<accession>A0A0F9P4S1</accession>
<name>A0A0F9P4S1_9ZZZZ</name>
<reference evidence="1" key="1">
    <citation type="journal article" date="2015" name="Nature">
        <title>Complex archaea that bridge the gap between prokaryotes and eukaryotes.</title>
        <authorList>
            <person name="Spang A."/>
            <person name="Saw J.H."/>
            <person name="Jorgensen S.L."/>
            <person name="Zaremba-Niedzwiedzka K."/>
            <person name="Martijn J."/>
            <person name="Lind A.E."/>
            <person name="van Eijk R."/>
            <person name="Schleper C."/>
            <person name="Guy L."/>
            <person name="Ettema T.J."/>
        </authorList>
    </citation>
    <scope>NUCLEOTIDE SEQUENCE</scope>
</reference>
<comment type="caution">
    <text evidence="1">The sequence shown here is derived from an EMBL/GenBank/DDBJ whole genome shotgun (WGS) entry which is preliminary data.</text>
</comment>
<proteinExistence type="predicted"/>
<dbReference type="AlphaFoldDB" id="A0A0F9P4S1"/>
<gene>
    <name evidence="1" type="ORF">LCGC14_0946130</name>
</gene>
<organism evidence="1">
    <name type="scientific">marine sediment metagenome</name>
    <dbReference type="NCBI Taxonomy" id="412755"/>
    <lineage>
        <taxon>unclassified sequences</taxon>
        <taxon>metagenomes</taxon>
        <taxon>ecological metagenomes</taxon>
    </lineage>
</organism>
<dbReference type="EMBL" id="LAZR01003339">
    <property type="protein sequence ID" value="KKN19402.1"/>
    <property type="molecule type" value="Genomic_DNA"/>
</dbReference>
<protein>
    <submittedName>
        <fullName evidence="1">Uncharacterized protein</fullName>
    </submittedName>
</protein>